<keyword evidence="6 10" id="KW-0812">Transmembrane</keyword>
<dbReference type="Gene3D" id="3.30.1360.100">
    <property type="entry name" value="General secretion pathway protein M, EpsM"/>
    <property type="match status" value="1"/>
</dbReference>
<evidence type="ECO:0000256" key="4">
    <source>
        <dbReference type="ARBA" id="ARBA00022475"/>
    </source>
</evidence>
<name>A0ABS5MXU9_9PSED</name>
<evidence type="ECO:0000256" key="2">
    <source>
        <dbReference type="ARBA" id="ARBA00010637"/>
    </source>
</evidence>
<evidence type="ECO:0000256" key="8">
    <source>
        <dbReference type="ARBA" id="ARBA00022989"/>
    </source>
</evidence>
<keyword evidence="5" id="KW-0997">Cell inner membrane</keyword>
<gene>
    <name evidence="11" type="ORF">KFS80_11285</name>
</gene>
<proteinExistence type="inferred from homology"/>
<keyword evidence="8 10" id="KW-1133">Transmembrane helix</keyword>
<evidence type="ECO:0000256" key="6">
    <source>
        <dbReference type="ARBA" id="ARBA00022692"/>
    </source>
</evidence>
<comment type="subcellular location">
    <subcellularLocation>
        <location evidence="1">Cell inner membrane</location>
        <topology evidence="1">Single-pass membrane protein</topology>
    </subcellularLocation>
</comment>
<evidence type="ECO:0000256" key="1">
    <source>
        <dbReference type="ARBA" id="ARBA00004377"/>
    </source>
</evidence>
<feature type="transmembrane region" description="Helical" evidence="10">
    <location>
        <begin position="20"/>
        <end position="38"/>
    </location>
</feature>
<comment type="caution">
    <text evidence="11">The sequence shown here is derived from an EMBL/GenBank/DDBJ whole genome shotgun (WGS) entry which is preliminary data.</text>
</comment>
<dbReference type="Pfam" id="PF04612">
    <property type="entry name" value="T2SSM"/>
    <property type="match status" value="1"/>
</dbReference>
<evidence type="ECO:0000256" key="9">
    <source>
        <dbReference type="ARBA" id="ARBA00023136"/>
    </source>
</evidence>
<evidence type="ECO:0000313" key="12">
    <source>
        <dbReference type="Proteomes" id="UP000676035"/>
    </source>
</evidence>
<dbReference type="RefSeq" id="WP_212544839.1">
    <property type="nucleotide sequence ID" value="NZ_JAGYHF010000005.1"/>
</dbReference>
<keyword evidence="12" id="KW-1185">Reference proteome</keyword>
<comment type="similarity">
    <text evidence="2">Belongs to the GSP M family.</text>
</comment>
<sequence>MKSDDYVQRWRRLSRRERGLILLLMAGLLGGAVFTWIWQPSVQRLEALERQYRQQQAFAIQLDRAQPPSSSAFDATQPLSLRISESLNSTGLEVQQMDSDNEQIRLTLSGPPEPLLLWLDRLERDGVVLQSLSLEPRDNLLEARLQLR</sequence>
<dbReference type="InterPro" id="IPR023229">
    <property type="entry name" value="T2SS_M_periplasmic_sf"/>
</dbReference>
<evidence type="ECO:0000256" key="7">
    <source>
        <dbReference type="ARBA" id="ARBA00022927"/>
    </source>
</evidence>
<evidence type="ECO:0000313" key="11">
    <source>
        <dbReference type="EMBL" id="MBS4078867.1"/>
    </source>
</evidence>
<keyword evidence="7" id="KW-0653">Protein transport</keyword>
<keyword evidence="4" id="KW-1003">Cell membrane</keyword>
<evidence type="ECO:0000256" key="10">
    <source>
        <dbReference type="SAM" id="Phobius"/>
    </source>
</evidence>
<dbReference type="Proteomes" id="UP000676035">
    <property type="component" value="Unassembled WGS sequence"/>
</dbReference>
<organism evidence="11 12">
    <name type="scientific">Pseudomonas rustica</name>
    <dbReference type="NCBI Taxonomy" id="2827099"/>
    <lineage>
        <taxon>Bacteria</taxon>
        <taxon>Pseudomonadati</taxon>
        <taxon>Pseudomonadota</taxon>
        <taxon>Gammaproteobacteria</taxon>
        <taxon>Pseudomonadales</taxon>
        <taxon>Pseudomonadaceae</taxon>
        <taxon>Pseudomonas</taxon>
    </lineage>
</organism>
<evidence type="ECO:0000256" key="5">
    <source>
        <dbReference type="ARBA" id="ARBA00022519"/>
    </source>
</evidence>
<reference evidence="11 12" key="1">
    <citation type="submission" date="2021-04" db="EMBL/GenBank/DDBJ databases">
        <title>Pseudomonas rustica sp. nov. isolated from raw milk.</title>
        <authorList>
            <person name="Fiedler G."/>
            <person name="Gieschler S."/>
            <person name="Kabisch J."/>
            <person name="Grimmler C."/>
            <person name="Brinks E."/>
            <person name="Wagner N."/>
            <person name="Hetzer B."/>
            <person name="Franz C.M.A.P."/>
            <person name="Boehnlein C."/>
        </authorList>
    </citation>
    <scope>NUCLEOTIDE SEQUENCE [LARGE SCALE GENOMIC DNA]</scope>
    <source>
        <strain evidence="11 12">MBT-4</strain>
    </source>
</reference>
<protein>
    <submittedName>
        <fullName evidence="11">Type II secretion system protein M</fullName>
    </submittedName>
</protein>
<dbReference type="InterPro" id="IPR007690">
    <property type="entry name" value="T2SS_GspM"/>
</dbReference>
<evidence type="ECO:0000256" key="3">
    <source>
        <dbReference type="ARBA" id="ARBA00022448"/>
    </source>
</evidence>
<accession>A0ABS5MXU9</accession>
<dbReference type="SUPFAM" id="SSF103054">
    <property type="entry name" value="General secretion pathway protein M, EpsM"/>
    <property type="match status" value="1"/>
</dbReference>
<dbReference type="EMBL" id="JAGYHF010000005">
    <property type="protein sequence ID" value="MBS4078867.1"/>
    <property type="molecule type" value="Genomic_DNA"/>
</dbReference>
<keyword evidence="3" id="KW-0813">Transport</keyword>
<keyword evidence="9 10" id="KW-0472">Membrane</keyword>